<keyword evidence="2" id="KW-0812">Transmembrane</keyword>
<evidence type="ECO:0000256" key="1">
    <source>
        <dbReference type="SAM" id="MobiDB-lite"/>
    </source>
</evidence>
<feature type="transmembrane region" description="Helical" evidence="2">
    <location>
        <begin position="271"/>
        <end position="293"/>
    </location>
</feature>
<comment type="caution">
    <text evidence="3">The sequence shown here is derived from an EMBL/GenBank/DDBJ whole genome shotgun (WGS) entry which is preliminary data.</text>
</comment>
<feature type="region of interest" description="Disordered" evidence="1">
    <location>
        <begin position="1"/>
        <end position="23"/>
    </location>
</feature>
<dbReference type="Proteomes" id="UP001221142">
    <property type="component" value="Unassembled WGS sequence"/>
</dbReference>
<feature type="transmembrane region" description="Helical" evidence="2">
    <location>
        <begin position="156"/>
        <end position="180"/>
    </location>
</feature>
<feature type="transmembrane region" description="Helical" evidence="2">
    <location>
        <begin position="314"/>
        <end position="336"/>
    </location>
</feature>
<evidence type="ECO:0000313" key="4">
    <source>
        <dbReference type="Proteomes" id="UP001221142"/>
    </source>
</evidence>
<evidence type="ECO:0000256" key="2">
    <source>
        <dbReference type="SAM" id="Phobius"/>
    </source>
</evidence>
<evidence type="ECO:0000313" key="3">
    <source>
        <dbReference type="EMBL" id="KAJ7646772.1"/>
    </source>
</evidence>
<gene>
    <name evidence="3" type="ORF">FB45DRAFT_181621</name>
</gene>
<sequence>MSRARQCPALLPSSFSTDSPQQTRRIRRGIEITRTARRVKHSAFFNPVILYHDFLSRRPYSSHIHIYTPMLAEPATPPLSLPSHILVHGIRAIADLNTMNPSVDIQAINYTLMDLQTDIAQTCTQLFLYGIYIHFFLSAIHNLWRRKITSRRPLLFSIWVMLLLGTTQVVLQLVLVVTSFRIVQQTVHPGINATVAQKLATSYDTLDTVTDIVLAINNLFTDIFLLYRCYLIWNSQFAVIILPGLLIMAVFLTTTIKGVHTTFFSDFEATYILAAITNIIITGLTAGHIWWMTREVSHIKLDGGNIIRKRYTRAVRIILESGALYCICVLTSAIAAPHTNTDTNTPAVWIATFADAVSMQAVNIIPTLALVLGTREVESNGDRPEDMVELLVRPNSTALRKAAVKAGPASNPPRMLSKVIYVAAETEDSENV</sequence>
<proteinExistence type="predicted"/>
<protein>
    <submittedName>
        <fullName evidence="3">Uncharacterized protein</fullName>
    </submittedName>
</protein>
<feature type="transmembrane region" description="Helical" evidence="2">
    <location>
        <begin position="237"/>
        <end position="259"/>
    </location>
</feature>
<organism evidence="3 4">
    <name type="scientific">Roridomyces roridus</name>
    <dbReference type="NCBI Taxonomy" id="1738132"/>
    <lineage>
        <taxon>Eukaryota</taxon>
        <taxon>Fungi</taxon>
        <taxon>Dikarya</taxon>
        <taxon>Basidiomycota</taxon>
        <taxon>Agaricomycotina</taxon>
        <taxon>Agaricomycetes</taxon>
        <taxon>Agaricomycetidae</taxon>
        <taxon>Agaricales</taxon>
        <taxon>Marasmiineae</taxon>
        <taxon>Mycenaceae</taxon>
        <taxon>Roridomyces</taxon>
    </lineage>
</organism>
<reference evidence="3" key="1">
    <citation type="submission" date="2023-03" db="EMBL/GenBank/DDBJ databases">
        <title>Massive genome expansion in bonnet fungi (Mycena s.s.) driven by repeated elements and novel gene families across ecological guilds.</title>
        <authorList>
            <consortium name="Lawrence Berkeley National Laboratory"/>
            <person name="Harder C.B."/>
            <person name="Miyauchi S."/>
            <person name="Viragh M."/>
            <person name="Kuo A."/>
            <person name="Thoen E."/>
            <person name="Andreopoulos B."/>
            <person name="Lu D."/>
            <person name="Skrede I."/>
            <person name="Drula E."/>
            <person name="Henrissat B."/>
            <person name="Morin E."/>
            <person name="Kohler A."/>
            <person name="Barry K."/>
            <person name="LaButti K."/>
            <person name="Morin E."/>
            <person name="Salamov A."/>
            <person name="Lipzen A."/>
            <person name="Mereny Z."/>
            <person name="Hegedus B."/>
            <person name="Baldrian P."/>
            <person name="Stursova M."/>
            <person name="Weitz H."/>
            <person name="Taylor A."/>
            <person name="Grigoriev I.V."/>
            <person name="Nagy L.G."/>
            <person name="Martin F."/>
            <person name="Kauserud H."/>
        </authorList>
    </citation>
    <scope>NUCLEOTIDE SEQUENCE</scope>
    <source>
        <strain evidence="3">9284</strain>
    </source>
</reference>
<feature type="compositionally biased region" description="Polar residues" evidence="1">
    <location>
        <begin position="13"/>
        <end position="22"/>
    </location>
</feature>
<dbReference type="EMBL" id="JARKIF010000002">
    <property type="protein sequence ID" value="KAJ7646772.1"/>
    <property type="molecule type" value="Genomic_DNA"/>
</dbReference>
<feature type="transmembrane region" description="Helical" evidence="2">
    <location>
        <begin position="348"/>
        <end position="373"/>
    </location>
</feature>
<name>A0AAD7FW34_9AGAR</name>
<keyword evidence="2" id="KW-0472">Membrane</keyword>
<feature type="transmembrane region" description="Helical" evidence="2">
    <location>
        <begin position="126"/>
        <end position="144"/>
    </location>
</feature>
<keyword evidence="2" id="KW-1133">Transmembrane helix</keyword>
<dbReference type="AlphaFoldDB" id="A0AAD7FW34"/>
<accession>A0AAD7FW34</accession>
<keyword evidence="4" id="KW-1185">Reference proteome</keyword>